<name>A0ABP8VUM4_9MICO</name>
<proteinExistence type="predicted"/>
<evidence type="ECO:0000313" key="2">
    <source>
        <dbReference type="Proteomes" id="UP001501295"/>
    </source>
</evidence>
<evidence type="ECO:0008006" key="3">
    <source>
        <dbReference type="Google" id="ProtNLM"/>
    </source>
</evidence>
<reference evidence="2" key="1">
    <citation type="journal article" date="2019" name="Int. J. Syst. Evol. Microbiol.">
        <title>The Global Catalogue of Microorganisms (GCM) 10K type strain sequencing project: providing services to taxonomists for standard genome sequencing and annotation.</title>
        <authorList>
            <consortium name="The Broad Institute Genomics Platform"/>
            <consortium name="The Broad Institute Genome Sequencing Center for Infectious Disease"/>
            <person name="Wu L."/>
            <person name="Ma J."/>
        </authorList>
    </citation>
    <scope>NUCLEOTIDE SEQUENCE [LARGE SCALE GENOMIC DNA]</scope>
    <source>
        <strain evidence="2">JCM 18956</strain>
    </source>
</reference>
<accession>A0ABP8VUM4</accession>
<dbReference type="InterPro" id="IPR008551">
    <property type="entry name" value="TANGO2"/>
</dbReference>
<evidence type="ECO:0000313" key="1">
    <source>
        <dbReference type="EMBL" id="GAA4672318.1"/>
    </source>
</evidence>
<protein>
    <recommendedName>
        <fullName evidence="3">Transport and Golgi organization protein 2</fullName>
    </recommendedName>
</protein>
<organism evidence="1 2">
    <name type="scientific">Frondihabitans cladoniiphilus</name>
    <dbReference type="NCBI Taxonomy" id="715785"/>
    <lineage>
        <taxon>Bacteria</taxon>
        <taxon>Bacillati</taxon>
        <taxon>Actinomycetota</taxon>
        <taxon>Actinomycetes</taxon>
        <taxon>Micrococcales</taxon>
        <taxon>Microbacteriaceae</taxon>
        <taxon>Frondihabitans</taxon>
    </lineage>
</organism>
<dbReference type="EMBL" id="BAABLM010000002">
    <property type="protein sequence ID" value="GAA4672318.1"/>
    <property type="molecule type" value="Genomic_DNA"/>
</dbReference>
<comment type="caution">
    <text evidence="1">The sequence shown here is derived from an EMBL/GenBank/DDBJ whole genome shotgun (WGS) entry which is preliminary data.</text>
</comment>
<gene>
    <name evidence="1" type="ORF">GCM10025780_15580</name>
</gene>
<sequence>MPPVMPTTMVFCSATSLPSVDVGQRPASVYPGRVCTVVVGFDPQAEWPVVLLGLRDEMVDRPWDPPGAWWPDLGPGVVGVHDRAAGGAWLATNASRSKAAVVLNRHEEVAEPEGGYVSRGVLPLEAVTGDASPGGVPGHPPLLPSTRSFNLVVLSPDEVSFTRWDGSSVRRIALEPGVHLITHEGPDVHSVPRERRWLPEFQAARRPSGPREDGSWDEWLGVLASSAGLPTDDDEALFRSDVLDGVHYASLSVSALALRSGEAALELARLPEPGHLTAPLAWV</sequence>
<dbReference type="Proteomes" id="UP001501295">
    <property type="component" value="Unassembled WGS sequence"/>
</dbReference>
<keyword evidence="2" id="KW-1185">Reference proteome</keyword>
<dbReference type="Pfam" id="PF05742">
    <property type="entry name" value="TANGO2"/>
    <property type="match status" value="1"/>
</dbReference>